<dbReference type="GO" id="GO:0008270">
    <property type="term" value="F:zinc ion binding"/>
    <property type="evidence" value="ECO:0007669"/>
    <property type="project" value="UniProtKB-UniRule"/>
</dbReference>
<dbReference type="InterPro" id="IPR002036">
    <property type="entry name" value="YbeY"/>
</dbReference>
<protein>
    <recommendedName>
        <fullName evidence="7">Endoribonuclease YbeY</fullName>
        <ecNumber evidence="7">3.1.-.-</ecNumber>
    </recommendedName>
</protein>
<feature type="compositionally biased region" description="Basic residues" evidence="8">
    <location>
        <begin position="175"/>
        <end position="185"/>
    </location>
</feature>
<keyword evidence="7" id="KW-0698">rRNA processing</keyword>
<name>A0A4Q0T751_9BACT</name>
<evidence type="ECO:0000256" key="4">
    <source>
        <dbReference type="ARBA" id="ARBA00022759"/>
    </source>
</evidence>
<comment type="similarity">
    <text evidence="1 7">Belongs to the endoribonuclease YbeY family.</text>
</comment>
<reference evidence="10" key="2">
    <citation type="submission" date="2019-02" db="EMBL/GenBank/DDBJ databases">
        <title>Granulicella sibirica sp. nov., a psychrotolerant acidobacterium isolated from an organic soil layer in forested tundra, West Siberia.</title>
        <authorList>
            <person name="Oshkin I.Y."/>
            <person name="Kulichevskaya I.S."/>
            <person name="Rijpstra W.I.C."/>
            <person name="Sinninghe Damste J.S."/>
            <person name="Rakitin A.L."/>
            <person name="Ravin N.V."/>
            <person name="Dedysh S.N."/>
        </authorList>
    </citation>
    <scope>NUCLEOTIDE SEQUENCE [LARGE SCALE GENOMIC DNA]</scope>
    <source>
        <strain evidence="10">AF10</strain>
    </source>
</reference>
<keyword evidence="7" id="KW-0690">Ribosome biogenesis</keyword>
<organism evidence="9 10">
    <name type="scientific">Granulicella sibirica</name>
    <dbReference type="NCBI Taxonomy" id="2479048"/>
    <lineage>
        <taxon>Bacteria</taxon>
        <taxon>Pseudomonadati</taxon>
        <taxon>Acidobacteriota</taxon>
        <taxon>Terriglobia</taxon>
        <taxon>Terriglobales</taxon>
        <taxon>Acidobacteriaceae</taxon>
        <taxon>Granulicella</taxon>
    </lineage>
</organism>
<dbReference type="GO" id="GO:0006364">
    <property type="term" value="P:rRNA processing"/>
    <property type="evidence" value="ECO:0007669"/>
    <property type="project" value="UniProtKB-UniRule"/>
</dbReference>
<gene>
    <name evidence="7" type="primary">ybeY</name>
    <name evidence="9" type="ORF">GRAN_0806</name>
</gene>
<dbReference type="EC" id="3.1.-.-" evidence="7"/>
<comment type="cofactor">
    <cofactor evidence="7">
        <name>Zn(2+)</name>
        <dbReference type="ChEBI" id="CHEBI:29105"/>
    </cofactor>
    <text evidence="7">Binds 1 zinc ion.</text>
</comment>
<reference evidence="9 10" key="1">
    <citation type="submission" date="2018-11" db="EMBL/GenBank/DDBJ databases">
        <authorList>
            <person name="Mardanov A.V."/>
            <person name="Ravin N.V."/>
            <person name="Dedysh S.N."/>
        </authorList>
    </citation>
    <scope>NUCLEOTIDE SEQUENCE [LARGE SCALE GENOMIC DNA]</scope>
    <source>
        <strain evidence="9 10">AF10</strain>
    </source>
</reference>
<keyword evidence="10" id="KW-1185">Reference proteome</keyword>
<keyword evidence="2 7" id="KW-0540">Nuclease</keyword>
<dbReference type="NCBIfam" id="TIGR00043">
    <property type="entry name" value="rRNA maturation RNase YbeY"/>
    <property type="match status" value="1"/>
</dbReference>
<dbReference type="PANTHER" id="PTHR46986">
    <property type="entry name" value="ENDORIBONUCLEASE YBEY, CHLOROPLASTIC"/>
    <property type="match status" value="1"/>
</dbReference>
<accession>A0A4Q0T751</accession>
<dbReference type="PANTHER" id="PTHR46986:SF1">
    <property type="entry name" value="ENDORIBONUCLEASE YBEY, CHLOROPLASTIC"/>
    <property type="match status" value="1"/>
</dbReference>
<feature type="binding site" evidence="7">
    <location>
        <position position="108"/>
    </location>
    <ligand>
        <name>Zn(2+)</name>
        <dbReference type="ChEBI" id="CHEBI:29105"/>
        <note>catalytic</note>
    </ligand>
</feature>
<dbReference type="GO" id="GO:0004222">
    <property type="term" value="F:metalloendopeptidase activity"/>
    <property type="evidence" value="ECO:0007669"/>
    <property type="project" value="InterPro"/>
</dbReference>
<dbReference type="Proteomes" id="UP000289437">
    <property type="component" value="Unassembled WGS sequence"/>
</dbReference>
<sequence>MLSKSGLTRFLNRAQAAVGVVGVVDVLLADDATLKRLNRDFRGKNKSTDVLSFPSSTVDEGGDAAFAGDIAISLETAGRQADLFEHALRDEVRILLVHGLLHLSGMDHETDDGEMAVREGELRVALRLPVSLIERVMVGGKGRATGKGKGNRKRAPSGVITKEATTKAKVEARAGKKAAQKKVGK</sequence>
<keyword evidence="3 7" id="KW-0479">Metal-binding</keyword>
<evidence type="ECO:0000256" key="8">
    <source>
        <dbReference type="SAM" id="MobiDB-lite"/>
    </source>
</evidence>
<dbReference type="InterPro" id="IPR023091">
    <property type="entry name" value="MetalPrtase_cat_dom_sf_prd"/>
</dbReference>
<dbReference type="GO" id="GO:0004521">
    <property type="term" value="F:RNA endonuclease activity"/>
    <property type="evidence" value="ECO:0007669"/>
    <property type="project" value="UniProtKB-UniRule"/>
</dbReference>
<dbReference type="Gene3D" id="3.40.390.30">
    <property type="entry name" value="Metalloproteases ('zincins'), catalytic domain"/>
    <property type="match status" value="1"/>
</dbReference>
<feature type="binding site" evidence="7">
    <location>
        <position position="102"/>
    </location>
    <ligand>
        <name>Zn(2+)</name>
        <dbReference type="ChEBI" id="CHEBI:29105"/>
        <note>catalytic</note>
    </ligand>
</feature>
<dbReference type="InterPro" id="IPR020549">
    <property type="entry name" value="YbeY_CS"/>
</dbReference>
<dbReference type="EMBL" id="RDSM01000001">
    <property type="protein sequence ID" value="RXH57496.1"/>
    <property type="molecule type" value="Genomic_DNA"/>
</dbReference>
<feature type="region of interest" description="Disordered" evidence="8">
    <location>
        <begin position="141"/>
        <end position="185"/>
    </location>
</feature>
<keyword evidence="5 7" id="KW-0378">Hydrolase</keyword>
<evidence type="ECO:0000256" key="5">
    <source>
        <dbReference type="ARBA" id="ARBA00022801"/>
    </source>
</evidence>
<dbReference type="PROSITE" id="PS01306">
    <property type="entry name" value="UPF0054"/>
    <property type="match status" value="1"/>
</dbReference>
<comment type="caution">
    <text evidence="9">The sequence shown here is derived from an EMBL/GenBank/DDBJ whole genome shotgun (WGS) entry which is preliminary data.</text>
</comment>
<feature type="compositionally biased region" description="Basic and acidic residues" evidence="8">
    <location>
        <begin position="164"/>
        <end position="174"/>
    </location>
</feature>
<evidence type="ECO:0000256" key="1">
    <source>
        <dbReference type="ARBA" id="ARBA00010875"/>
    </source>
</evidence>
<comment type="function">
    <text evidence="7">Single strand-specific metallo-endoribonuclease involved in late-stage 70S ribosome quality control and in maturation of the 3' terminus of the 16S rRNA.</text>
</comment>
<evidence type="ECO:0000256" key="7">
    <source>
        <dbReference type="HAMAP-Rule" id="MF_00009"/>
    </source>
</evidence>
<evidence type="ECO:0000256" key="2">
    <source>
        <dbReference type="ARBA" id="ARBA00022722"/>
    </source>
</evidence>
<evidence type="ECO:0000256" key="3">
    <source>
        <dbReference type="ARBA" id="ARBA00022723"/>
    </source>
</evidence>
<comment type="subcellular location">
    <subcellularLocation>
        <location evidence="7">Cytoplasm</location>
    </subcellularLocation>
</comment>
<feature type="compositionally biased region" description="Basic residues" evidence="8">
    <location>
        <begin position="144"/>
        <end position="155"/>
    </location>
</feature>
<evidence type="ECO:0000256" key="6">
    <source>
        <dbReference type="ARBA" id="ARBA00022833"/>
    </source>
</evidence>
<proteinExistence type="inferred from homology"/>
<dbReference type="GO" id="GO:0005737">
    <property type="term" value="C:cytoplasm"/>
    <property type="evidence" value="ECO:0007669"/>
    <property type="project" value="UniProtKB-SubCell"/>
</dbReference>
<dbReference type="AlphaFoldDB" id="A0A4Q0T751"/>
<dbReference type="HAMAP" id="MF_00009">
    <property type="entry name" value="Endoribonucl_YbeY"/>
    <property type="match status" value="1"/>
</dbReference>
<evidence type="ECO:0000313" key="9">
    <source>
        <dbReference type="EMBL" id="RXH57496.1"/>
    </source>
</evidence>
<feature type="binding site" evidence="7">
    <location>
        <position position="98"/>
    </location>
    <ligand>
        <name>Zn(2+)</name>
        <dbReference type="ChEBI" id="CHEBI:29105"/>
        <note>catalytic</note>
    </ligand>
</feature>
<evidence type="ECO:0000313" key="10">
    <source>
        <dbReference type="Proteomes" id="UP000289437"/>
    </source>
</evidence>
<keyword evidence="7" id="KW-0963">Cytoplasm</keyword>
<keyword evidence="6 7" id="KW-0862">Zinc</keyword>
<keyword evidence="4 7" id="KW-0255">Endonuclease</keyword>
<dbReference type="Pfam" id="PF02130">
    <property type="entry name" value="YbeY"/>
    <property type="match status" value="1"/>
</dbReference>
<dbReference type="SUPFAM" id="SSF55486">
    <property type="entry name" value="Metalloproteases ('zincins'), catalytic domain"/>
    <property type="match status" value="1"/>
</dbReference>